<protein>
    <submittedName>
        <fullName evidence="1">Uncharacterized protein</fullName>
    </submittedName>
</protein>
<accession>A0A0F9DET1</accession>
<dbReference type="AlphaFoldDB" id="A0A0F9DET1"/>
<dbReference type="Pfam" id="PF17420">
    <property type="entry name" value="GP17"/>
    <property type="match status" value="1"/>
</dbReference>
<organism evidence="1">
    <name type="scientific">marine sediment metagenome</name>
    <dbReference type="NCBI Taxonomy" id="412755"/>
    <lineage>
        <taxon>unclassified sequences</taxon>
        <taxon>metagenomes</taxon>
        <taxon>ecological metagenomes</taxon>
    </lineage>
</organism>
<reference evidence="1" key="1">
    <citation type="journal article" date="2015" name="Nature">
        <title>Complex archaea that bridge the gap between prokaryotes and eukaryotes.</title>
        <authorList>
            <person name="Spang A."/>
            <person name="Saw J.H."/>
            <person name="Jorgensen S.L."/>
            <person name="Zaremba-Niedzwiedzka K."/>
            <person name="Martijn J."/>
            <person name="Lind A.E."/>
            <person name="van Eijk R."/>
            <person name="Schleper C."/>
            <person name="Guy L."/>
            <person name="Ettema T.J."/>
        </authorList>
    </citation>
    <scope>NUCLEOTIDE SEQUENCE</scope>
</reference>
<dbReference type="EMBL" id="LAZR01039721">
    <property type="protein sequence ID" value="KKL16291.1"/>
    <property type="molecule type" value="Genomic_DNA"/>
</dbReference>
<gene>
    <name evidence="1" type="ORF">LCGC14_2497060</name>
</gene>
<comment type="caution">
    <text evidence="1">The sequence shown here is derived from an EMBL/GenBank/DDBJ whole genome shotgun (WGS) entry which is preliminary data.</text>
</comment>
<proteinExistence type="predicted"/>
<dbReference type="InterPro" id="IPR020285">
    <property type="entry name" value="Gp17"/>
</dbReference>
<name>A0A0F9DET1_9ZZZZ</name>
<sequence length="86" mass="10139">MYLNYEDVRVWWIPQVPMKPFYVPVKNTEEAIKILEVLAQYDLFQYVNNIKPDYSNAGGLQVMIQGEWEEWEDGEGKNIDILVEAL</sequence>
<evidence type="ECO:0000313" key="1">
    <source>
        <dbReference type="EMBL" id="KKL16291.1"/>
    </source>
</evidence>